<accession>A0A6J6UKL9</accession>
<gene>
    <name evidence="1" type="ORF">UFOPK2810_01273</name>
</gene>
<protein>
    <submittedName>
        <fullName evidence="1">Unannotated protein</fullName>
    </submittedName>
</protein>
<organism evidence="1">
    <name type="scientific">freshwater metagenome</name>
    <dbReference type="NCBI Taxonomy" id="449393"/>
    <lineage>
        <taxon>unclassified sequences</taxon>
        <taxon>metagenomes</taxon>
        <taxon>ecological metagenomes</taxon>
    </lineage>
</organism>
<reference evidence="1" key="1">
    <citation type="submission" date="2020-05" db="EMBL/GenBank/DDBJ databases">
        <authorList>
            <person name="Chiriac C."/>
            <person name="Salcher M."/>
            <person name="Ghai R."/>
            <person name="Kavagutti S V."/>
        </authorList>
    </citation>
    <scope>NUCLEOTIDE SEQUENCE</scope>
</reference>
<sequence>MKQPARMEMIENEIAKFENPLQVLLSSCL</sequence>
<dbReference type="AlphaFoldDB" id="A0A6J6UKL9"/>
<name>A0A6J6UKL9_9ZZZZ</name>
<evidence type="ECO:0000313" key="1">
    <source>
        <dbReference type="EMBL" id="CAB4759608.1"/>
    </source>
</evidence>
<dbReference type="EMBL" id="CAEZYZ010000231">
    <property type="protein sequence ID" value="CAB4759608.1"/>
    <property type="molecule type" value="Genomic_DNA"/>
</dbReference>
<proteinExistence type="predicted"/>